<dbReference type="Proteomes" id="UP001139646">
    <property type="component" value="Unassembled WGS sequence"/>
</dbReference>
<evidence type="ECO:0000256" key="1">
    <source>
        <dbReference type="SAM" id="Phobius"/>
    </source>
</evidence>
<keyword evidence="1" id="KW-0472">Membrane</keyword>
<name>A0ABS9WZA9_9GAMM</name>
<comment type="caution">
    <text evidence="2">The sequence shown here is derived from an EMBL/GenBank/DDBJ whole genome shotgun (WGS) entry which is preliminary data.</text>
</comment>
<gene>
    <name evidence="2" type="ORF">L3081_07880</name>
</gene>
<sequence length="89" mass="9868">MNYHKTTVYGYLAFAILSFSFAIIFFVADPTLLKPSGGGFGLILFFAVFIVLVFSPVFGSYASLIVYGIIGAVFLRIFIKKYNHLKNGI</sequence>
<evidence type="ECO:0000313" key="3">
    <source>
        <dbReference type="Proteomes" id="UP001139646"/>
    </source>
</evidence>
<protein>
    <submittedName>
        <fullName evidence="2">Uncharacterized protein</fullName>
    </submittedName>
</protein>
<evidence type="ECO:0000313" key="2">
    <source>
        <dbReference type="EMBL" id="MCI2283334.1"/>
    </source>
</evidence>
<feature type="transmembrane region" description="Helical" evidence="1">
    <location>
        <begin position="39"/>
        <end position="55"/>
    </location>
</feature>
<feature type="transmembrane region" description="Helical" evidence="1">
    <location>
        <begin position="61"/>
        <end position="79"/>
    </location>
</feature>
<reference evidence="2" key="1">
    <citation type="submission" date="2022-01" db="EMBL/GenBank/DDBJ databases">
        <title>Colwellia maritima, isolated from seawater.</title>
        <authorList>
            <person name="Kristyanto S."/>
            <person name="Jung J."/>
            <person name="Jeon C.O."/>
        </authorList>
    </citation>
    <scope>NUCLEOTIDE SEQUENCE</scope>
    <source>
        <strain evidence="2">MSW7</strain>
    </source>
</reference>
<dbReference type="EMBL" id="JAKKSL010000001">
    <property type="protein sequence ID" value="MCI2283334.1"/>
    <property type="molecule type" value="Genomic_DNA"/>
</dbReference>
<accession>A0ABS9WZA9</accession>
<keyword evidence="1" id="KW-0812">Transmembrane</keyword>
<proteinExistence type="predicted"/>
<feature type="transmembrane region" description="Helical" evidence="1">
    <location>
        <begin position="6"/>
        <end position="27"/>
    </location>
</feature>
<keyword evidence="1" id="KW-1133">Transmembrane helix</keyword>
<organism evidence="2 3">
    <name type="scientific">Colwellia maritima</name>
    <dbReference type="NCBI Taxonomy" id="2912588"/>
    <lineage>
        <taxon>Bacteria</taxon>
        <taxon>Pseudomonadati</taxon>
        <taxon>Pseudomonadota</taxon>
        <taxon>Gammaproteobacteria</taxon>
        <taxon>Alteromonadales</taxon>
        <taxon>Colwelliaceae</taxon>
        <taxon>Colwellia</taxon>
    </lineage>
</organism>
<dbReference type="RefSeq" id="WP_242284713.1">
    <property type="nucleotide sequence ID" value="NZ_JAKKSL010000001.1"/>
</dbReference>
<keyword evidence="3" id="KW-1185">Reference proteome</keyword>